<reference evidence="11" key="1">
    <citation type="submission" date="2018-09" db="EMBL/GenBank/DDBJ databases">
        <authorList>
            <person name="Zhu H."/>
        </authorList>
    </citation>
    <scope>NUCLEOTIDE SEQUENCE [LARGE SCALE GENOMIC DNA]</scope>
    <source>
        <strain evidence="11">K1S02-23</strain>
    </source>
</reference>
<feature type="domain" description="Glycosyltransferase 2-like" evidence="9">
    <location>
        <begin position="6"/>
        <end position="127"/>
    </location>
</feature>
<evidence type="ECO:0000313" key="11">
    <source>
        <dbReference type="Proteomes" id="UP000266327"/>
    </source>
</evidence>
<evidence type="ECO:0000256" key="6">
    <source>
        <dbReference type="ARBA" id="ARBA00022989"/>
    </source>
</evidence>
<dbReference type="AlphaFoldDB" id="A0A3A3G354"/>
<keyword evidence="1" id="KW-1003">Cell membrane</keyword>
<dbReference type="InterPro" id="IPR001173">
    <property type="entry name" value="Glyco_trans_2-like"/>
</dbReference>
<feature type="transmembrane region" description="Helical" evidence="8">
    <location>
        <begin position="228"/>
        <end position="252"/>
    </location>
</feature>
<keyword evidence="3 10" id="KW-0808">Transferase</keyword>
<evidence type="ECO:0000256" key="3">
    <source>
        <dbReference type="ARBA" id="ARBA00022679"/>
    </source>
</evidence>
<dbReference type="GO" id="GO:0005886">
    <property type="term" value="C:plasma membrane"/>
    <property type="evidence" value="ECO:0007669"/>
    <property type="project" value="TreeGrafter"/>
</dbReference>
<dbReference type="SUPFAM" id="SSF53448">
    <property type="entry name" value="Nucleotide-diphospho-sugar transferases"/>
    <property type="match status" value="1"/>
</dbReference>
<evidence type="ECO:0000256" key="5">
    <source>
        <dbReference type="ARBA" id="ARBA00022985"/>
    </source>
</evidence>
<protein>
    <submittedName>
        <fullName evidence="10">Glycosyltransferase</fullName>
    </submittedName>
</protein>
<organism evidence="10 11">
    <name type="scientific">Noviherbaspirillum sedimenti</name>
    <dbReference type="NCBI Taxonomy" id="2320865"/>
    <lineage>
        <taxon>Bacteria</taxon>
        <taxon>Pseudomonadati</taxon>
        <taxon>Pseudomonadota</taxon>
        <taxon>Betaproteobacteria</taxon>
        <taxon>Burkholderiales</taxon>
        <taxon>Oxalobacteraceae</taxon>
        <taxon>Noviherbaspirillum</taxon>
    </lineage>
</organism>
<proteinExistence type="predicted"/>
<dbReference type="GO" id="GO:0009103">
    <property type="term" value="P:lipopolysaccharide biosynthetic process"/>
    <property type="evidence" value="ECO:0007669"/>
    <property type="project" value="UniProtKB-KW"/>
</dbReference>
<dbReference type="Pfam" id="PF00535">
    <property type="entry name" value="Glycos_transf_2"/>
    <property type="match status" value="1"/>
</dbReference>
<dbReference type="PANTHER" id="PTHR48090">
    <property type="entry name" value="UNDECAPRENYL-PHOSPHATE 4-DEOXY-4-FORMAMIDO-L-ARABINOSE TRANSFERASE-RELATED"/>
    <property type="match status" value="1"/>
</dbReference>
<keyword evidence="2" id="KW-0328">Glycosyltransferase</keyword>
<evidence type="ECO:0000256" key="7">
    <source>
        <dbReference type="ARBA" id="ARBA00023136"/>
    </source>
</evidence>
<dbReference type="CDD" id="cd04187">
    <property type="entry name" value="DPM1_like_bac"/>
    <property type="match status" value="1"/>
</dbReference>
<keyword evidence="6 8" id="KW-1133">Transmembrane helix</keyword>
<dbReference type="Gene3D" id="3.90.550.10">
    <property type="entry name" value="Spore Coat Polysaccharide Biosynthesis Protein SpsA, Chain A"/>
    <property type="match status" value="1"/>
</dbReference>
<dbReference type="InterPro" id="IPR029044">
    <property type="entry name" value="Nucleotide-diphossugar_trans"/>
</dbReference>
<keyword evidence="4 8" id="KW-0812">Transmembrane</keyword>
<evidence type="ECO:0000313" key="10">
    <source>
        <dbReference type="EMBL" id="RJG02923.1"/>
    </source>
</evidence>
<dbReference type="EMBL" id="QYUQ01000002">
    <property type="protein sequence ID" value="RJG02923.1"/>
    <property type="molecule type" value="Genomic_DNA"/>
</dbReference>
<comment type="caution">
    <text evidence="10">The sequence shown here is derived from an EMBL/GenBank/DDBJ whole genome shotgun (WGS) entry which is preliminary data.</text>
</comment>
<dbReference type="InterPro" id="IPR050256">
    <property type="entry name" value="Glycosyltransferase_2"/>
</dbReference>
<evidence type="ECO:0000256" key="2">
    <source>
        <dbReference type="ARBA" id="ARBA00022676"/>
    </source>
</evidence>
<gene>
    <name evidence="10" type="ORF">D3878_16155</name>
</gene>
<feature type="transmembrane region" description="Helical" evidence="8">
    <location>
        <begin position="264"/>
        <end position="287"/>
    </location>
</feature>
<accession>A0A3A3G354</accession>
<dbReference type="PANTHER" id="PTHR48090:SF3">
    <property type="entry name" value="UNDECAPRENYL-PHOSPHATE 4-DEOXY-4-FORMAMIDO-L-ARABINOSE TRANSFERASE"/>
    <property type="match status" value="1"/>
</dbReference>
<dbReference type="RefSeq" id="WP_119786423.1">
    <property type="nucleotide sequence ID" value="NZ_QYUQ01000002.1"/>
</dbReference>
<evidence type="ECO:0000256" key="1">
    <source>
        <dbReference type="ARBA" id="ARBA00022475"/>
    </source>
</evidence>
<evidence type="ECO:0000259" key="9">
    <source>
        <dbReference type="Pfam" id="PF00535"/>
    </source>
</evidence>
<name>A0A3A3G354_9BURK</name>
<keyword evidence="5" id="KW-0448">Lipopolysaccharide biosynthesis</keyword>
<keyword evidence="11" id="KW-1185">Reference proteome</keyword>
<dbReference type="Proteomes" id="UP000266327">
    <property type="component" value="Unassembled WGS sequence"/>
</dbReference>
<dbReference type="GO" id="GO:0016757">
    <property type="term" value="F:glycosyltransferase activity"/>
    <property type="evidence" value="ECO:0007669"/>
    <property type="project" value="UniProtKB-KW"/>
</dbReference>
<evidence type="ECO:0000256" key="4">
    <source>
        <dbReference type="ARBA" id="ARBA00022692"/>
    </source>
</evidence>
<sequence>MKISFVVAVYHNEGAVSGTHEKIRSVFANDLAQHEYEIVFVDDGSKDGSLPEILRLREQDSRIKVISFTRNFGQMAAMLAGFKEATGDAIINISADLQDPVELIPQMIEKWQGGAETVICYRTDRADTLSAKLFSRLAYGVLRMSLPQIPPGGFDFVLMDRKVMDAFNAIDVRHRFFQGDLLWTGYRTSFIPYIRLKRTIGKSQYNFGKKLKNFLDAVLDASYLPIRFISLVGLITSALGLLYSATIVFSWLRGETPFEGWAPLMIVILLVGGMIMVMLGVIGEYVWRINEEVRKRPNYVIRDKHL</sequence>
<keyword evidence="7 8" id="KW-0472">Membrane</keyword>
<dbReference type="OrthoDB" id="9811884at2"/>
<evidence type="ECO:0000256" key="8">
    <source>
        <dbReference type="SAM" id="Phobius"/>
    </source>
</evidence>